<dbReference type="Proteomes" id="UP000825123">
    <property type="component" value="Chromosome"/>
</dbReference>
<keyword evidence="2" id="KW-1185">Reference proteome</keyword>
<accession>A0A8D5U8X1</accession>
<protein>
    <submittedName>
        <fullName evidence="1">Uncharacterized protein</fullName>
    </submittedName>
</protein>
<dbReference type="EMBL" id="AP024597">
    <property type="protein sequence ID" value="BCU71107.1"/>
    <property type="molecule type" value="Genomic_DNA"/>
</dbReference>
<sequence length="88" mass="10021">MVGRSRRRSWTCGVGLNSWSRVRSLLLTRCGRTCTETRAFNKWAFTCYVYTSLGLYSVGDRDEDTFREVKDHLPDDGGLAVITTFTFG</sequence>
<reference evidence="1 2" key="1">
    <citation type="submission" date="2021-04" db="EMBL/GenBank/DDBJ databases">
        <title>Complete genome sequence of Stygiolobus sp. KN-1.</title>
        <authorList>
            <person name="Nakamura K."/>
            <person name="Sakai H."/>
            <person name="Kurosawa N."/>
        </authorList>
    </citation>
    <scope>NUCLEOTIDE SEQUENCE [LARGE SCALE GENOMIC DNA]</scope>
    <source>
        <strain evidence="1 2">KN-1</strain>
    </source>
</reference>
<organism evidence="1 2">
    <name type="scientific">Stygiolobus caldivivus</name>
    <dbReference type="NCBI Taxonomy" id="2824673"/>
    <lineage>
        <taxon>Archaea</taxon>
        <taxon>Thermoproteota</taxon>
        <taxon>Thermoprotei</taxon>
        <taxon>Sulfolobales</taxon>
        <taxon>Sulfolobaceae</taxon>
        <taxon>Stygiolobus</taxon>
    </lineage>
</organism>
<dbReference type="KEGG" id="csty:KN1_24040"/>
<name>A0A8D5U8X1_9CREN</name>
<proteinExistence type="predicted"/>
<dbReference type="AlphaFoldDB" id="A0A8D5U8X1"/>
<gene>
    <name evidence="1" type="ORF">KN1_24040</name>
</gene>
<evidence type="ECO:0000313" key="1">
    <source>
        <dbReference type="EMBL" id="BCU71107.1"/>
    </source>
</evidence>
<evidence type="ECO:0000313" key="2">
    <source>
        <dbReference type="Proteomes" id="UP000825123"/>
    </source>
</evidence>